<proteinExistence type="predicted"/>
<evidence type="ECO:0000313" key="2">
    <source>
        <dbReference type="Proteomes" id="UP000886523"/>
    </source>
</evidence>
<organism evidence="1 2">
    <name type="scientific">Hydnum rufescens UP504</name>
    <dbReference type="NCBI Taxonomy" id="1448309"/>
    <lineage>
        <taxon>Eukaryota</taxon>
        <taxon>Fungi</taxon>
        <taxon>Dikarya</taxon>
        <taxon>Basidiomycota</taxon>
        <taxon>Agaricomycotina</taxon>
        <taxon>Agaricomycetes</taxon>
        <taxon>Cantharellales</taxon>
        <taxon>Hydnaceae</taxon>
        <taxon>Hydnum</taxon>
    </lineage>
</organism>
<comment type="caution">
    <text evidence="1">The sequence shown here is derived from an EMBL/GenBank/DDBJ whole genome shotgun (WGS) entry which is preliminary data.</text>
</comment>
<evidence type="ECO:0000313" key="1">
    <source>
        <dbReference type="EMBL" id="KAF9509080.1"/>
    </source>
</evidence>
<accession>A0A9P6DSX9</accession>
<sequence length="146" mass="16696">MLRQMVQLQTTDTVAANAILPPAIILKTLFKLDIDDDTWHDIGFKDLEEFRGVLPPWLSDNTVQAGICFDQEVLNCEGELACCHMECAVMQTWFEEEYEATSFAEQCTPDADLKYHLQSHLHSLGMPVRPWLEMVQATLFVPTHKQ</sequence>
<reference evidence="1" key="1">
    <citation type="journal article" date="2020" name="Nat. Commun.">
        <title>Large-scale genome sequencing of mycorrhizal fungi provides insights into the early evolution of symbiotic traits.</title>
        <authorList>
            <person name="Miyauchi S."/>
            <person name="Kiss E."/>
            <person name="Kuo A."/>
            <person name="Drula E."/>
            <person name="Kohler A."/>
            <person name="Sanchez-Garcia M."/>
            <person name="Morin E."/>
            <person name="Andreopoulos B."/>
            <person name="Barry K.W."/>
            <person name="Bonito G."/>
            <person name="Buee M."/>
            <person name="Carver A."/>
            <person name="Chen C."/>
            <person name="Cichocki N."/>
            <person name="Clum A."/>
            <person name="Culley D."/>
            <person name="Crous P.W."/>
            <person name="Fauchery L."/>
            <person name="Girlanda M."/>
            <person name="Hayes R.D."/>
            <person name="Keri Z."/>
            <person name="LaButti K."/>
            <person name="Lipzen A."/>
            <person name="Lombard V."/>
            <person name="Magnuson J."/>
            <person name="Maillard F."/>
            <person name="Murat C."/>
            <person name="Nolan M."/>
            <person name="Ohm R.A."/>
            <person name="Pangilinan J."/>
            <person name="Pereira M.F."/>
            <person name="Perotto S."/>
            <person name="Peter M."/>
            <person name="Pfister S."/>
            <person name="Riley R."/>
            <person name="Sitrit Y."/>
            <person name="Stielow J.B."/>
            <person name="Szollosi G."/>
            <person name="Zifcakova L."/>
            <person name="Stursova M."/>
            <person name="Spatafora J.W."/>
            <person name="Tedersoo L."/>
            <person name="Vaario L.M."/>
            <person name="Yamada A."/>
            <person name="Yan M."/>
            <person name="Wang P."/>
            <person name="Xu J."/>
            <person name="Bruns T."/>
            <person name="Baldrian P."/>
            <person name="Vilgalys R."/>
            <person name="Dunand C."/>
            <person name="Henrissat B."/>
            <person name="Grigoriev I.V."/>
            <person name="Hibbett D."/>
            <person name="Nagy L.G."/>
            <person name="Martin F.M."/>
        </authorList>
    </citation>
    <scope>NUCLEOTIDE SEQUENCE</scope>
    <source>
        <strain evidence="1">UP504</strain>
    </source>
</reference>
<dbReference type="OrthoDB" id="3259165at2759"/>
<protein>
    <submittedName>
        <fullName evidence="1">Uncharacterized protein</fullName>
    </submittedName>
</protein>
<name>A0A9P6DSX9_9AGAM</name>
<gene>
    <name evidence="1" type="ORF">BS47DRAFT_1365532</name>
</gene>
<dbReference type="Proteomes" id="UP000886523">
    <property type="component" value="Unassembled WGS sequence"/>
</dbReference>
<keyword evidence="2" id="KW-1185">Reference proteome</keyword>
<dbReference type="AlphaFoldDB" id="A0A9P6DSX9"/>
<dbReference type="EMBL" id="MU129044">
    <property type="protein sequence ID" value="KAF9509080.1"/>
    <property type="molecule type" value="Genomic_DNA"/>
</dbReference>